<dbReference type="GO" id="GO:0016020">
    <property type="term" value="C:membrane"/>
    <property type="evidence" value="ECO:0007669"/>
    <property type="project" value="UniProtKB-SubCell"/>
</dbReference>
<evidence type="ECO:0000256" key="2">
    <source>
        <dbReference type="ARBA" id="ARBA00022692"/>
    </source>
</evidence>
<feature type="region of interest" description="Disordered" evidence="5">
    <location>
        <begin position="22"/>
        <end position="51"/>
    </location>
</feature>
<evidence type="ECO:0000313" key="8">
    <source>
        <dbReference type="Proteomes" id="UP000490939"/>
    </source>
</evidence>
<comment type="caution">
    <text evidence="7">The sequence shown here is derived from an EMBL/GenBank/DDBJ whole genome shotgun (WGS) entry which is preliminary data.</text>
</comment>
<feature type="region of interest" description="Disordered" evidence="5">
    <location>
        <begin position="89"/>
        <end position="108"/>
    </location>
</feature>
<dbReference type="PANTHER" id="PTHR15549">
    <property type="entry name" value="PAIRED IMMUNOGLOBULIN-LIKE TYPE 2 RECEPTOR"/>
    <property type="match status" value="1"/>
</dbReference>
<accession>A0A8H3ZH97</accession>
<proteinExistence type="predicted"/>
<keyword evidence="4 6" id="KW-0472">Membrane</keyword>
<reference evidence="7 8" key="1">
    <citation type="submission" date="2019-07" db="EMBL/GenBank/DDBJ databases">
        <title>Venturia inaequalis Genome Resource.</title>
        <authorList>
            <person name="Lichtner F.J."/>
        </authorList>
    </citation>
    <scope>NUCLEOTIDE SEQUENCE [LARGE SCALE GENOMIC DNA]</scope>
    <source>
        <strain evidence="7 8">DMI_063113</strain>
    </source>
</reference>
<feature type="transmembrane region" description="Helical" evidence="6">
    <location>
        <begin position="57"/>
        <end position="78"/>
    </location>
</feature>
<evidence type="ECO:0000256" key="4">
    <source>
        <dbReference type="ARBA" id="ARBA00023136"/>
    </source>
</evidence>
<organism evidence="7 8">
    <name type="scientific">Venturia inaequalis</name>
    <name type="common">Apple scab fungus</name>
    <dbReference type="NCBI Taxonomy" id="5025"/>
    <lineage>
        <taxon>Eukaryota</taxon>
        <taxon>Fungi</taxon>
        <taxon>Dikarya</taxon>
        <taxon>Ascomycota</taxon>
        <taxon>Pezizomycotina</taxon>
        <taxon>Dothideomycetes</taxon>
        <taxon>Pleosporomycetidae</taxon>
        <taxon>Venturiales</taxon>
        <taxon>Venturiaceae</taxon>
        <taxon>Venturia</taxon>
    </lineage>
</organism>
<dbReference type="GO" id="GO:0071944">
    <property type="term" value="C:cell periphery"/>
    <property type="evidence" value="ECO:0007669"/>
    <property type="project" value="UniProtKB-ARBA"/>
</dbReference>
<evidence type="ECO:0000256" key="3">
    <source>
        <dbReference type="ARBA" id="ARBA00022989"/>
    </source>
</evidence>
<evidence type="ECO:0000313" key="7">
    <source>
        <dbReference type="EMBL" id="KAE9993327.1"/>
    </source>
</evidence>
<dbReference type="Proteomes" id="UP000490939">
    <property type="component" value="Unassembled WGS sequence"/>
</dbReference>
<dbReference type="PANTHER" id="PTHR15549:SF30">
    <property type="entry name" value="MID2 DOMAIN-CONTAINING PROTEIN"/>
    <property type="match status" value="1"/>
</dbReference>
<sequence>MSPGVKFTASTTSPVLTATGTLISRLTSTPSSRPSSTSRLDDPTSPPNPVLTTGAKAGIGIGAVSVVLALVVLGLLVWRRRHRYNAVHNTSDRAGNNAPDVVPSNWNEGHDLPEVVQDKKDMTTTMSTSAEKTSTADKLSKFFVKKNIATPASPTALSGGVFLNGKEVVPRSNNESLSTIPQHTGIYSSSAPRQSQQTVAESGLEVAERQSPIYPAVSQAELEALRQEHTRIQDERQRLSRMQALDEEERRVRQRIEQISTP</sequence>
<dbReference type="EMBL" id="WNWR01000032">
    <property type="protein sequence ID" value="KAE9993327.1"/>
    <property type="molecule type" value="Genomic_DNA"/>
</dbReference>
<dbReference type="AlphaFoldDB" id="A0A8H3ZH97"/>
<dbReference type="InterPro" id="IPR051694">
    <property type="entry name" value="Immunoregulatory_rcpt-like"/>
</dbReference>
<feature type="compositionally biased region" description="Low complexity" evidence="5">
    <location>
        <begin position="24"/>
        <end position="38"/>
    </location>
</feature>
<keyword evidence="3 6" id="KW-1133">Transmembrane helix</keyword>
<keyword evidence="2 6" id="KW-0812">Transmembrane</keyword>
<evidence type="ECO:0000256" key="5">
    <source>
        <dbReference type="SAM" id="MobiDB-lite"/>
    </source>
</evidence>
<evidence type="ECO:0000256" key="1">
    <source>
        <dbReference type="ARBA" id="ARBA00004167"/>
    </source>
</evidence>
<comment type="subcellular location">
    <subcellularLocation>
        <location evidence="1">Membrane</location>
        <topology evidence="1">Single-pass membrane protein</topology>
    </subcellularLocation>
</comment>
<keyword evidence="8" id="KW-1185">Reference proteome</keyword>
<evidence type="ECO:0000256" key="6">
    <source>
        <dbReference type="SAM" id="Phobius"/>
    </source>
</evidence>
<name>A0A8H3ZH97_VENIN</name>
<gene>
    <name evidence="7" type="ORF">EG327_005521</name>
</gene>
<protein>
    <submittedName>
        <fullName evidence="7">Uncharacterized protein</fullName>
    </submittedName>
</protein>